<name>A0AAE2D5D9_SCHME</name>
<feature type="region of interest" description="Disordered" evidence="1">
    <location>
        <begin position="1416"/>
        <end position="1454"/>
    </location>
</feature>
<evidence type="ECO:0000256" key="1">
    <source>
        <dbReference type="SAM" id="MobiDB-lite"/>
    </source>
</evidence>
<accession>A0AAE2D5D9</accession>
<gene>
    <name evidence="3" type="ORF">MN116_005215</name>
</gene>
<feature type="domain" description="EDRF1 N-terminal" evidence="2">
    <location>
        <begin position="51"/>
        <end position="467"/>
    </location>
</feature>
<dbReference type="Proteomes" id="UP001292079">
    <property type="component" value="Unassembled WGS sequence"/>
</dbReference>
<evidence type="ECO:0000313" key="3">
    <source>
        <dbReference type="EMBL" id="KAK4471822.1"/>
    </source>
</evidence>
<dbReference type="PANTHER" id="PTHR15000">
    <property type="entry name" value="ERYTHROID DIFFERENTIATION-RELATED FACTOR 1"/>
    <property type="match status" value="1"/>
</dbReference>
<evidence type="ECO:0000313" key="4">
    <source>
        <dbReference type="Proteomes" id="UP001292079"/>
    </source>
</evidence>
<evidence type="ECO:0000259" key="2">
    <source>
        <dbReference type="Pfam" id="PF23788"/>
    </source>
</evidence>
<reference evidence="3" key="1">
    <citation type="submission" date="2022-04" db="EMBL/GenBank/DDBJ databases">
        <authorList>
            <person name="Xu L."/>
            <person name="Lv Z."/>
        </authorList>
    </citation>
    <scope>NUCLEOTIDE SEQUENCE</scope>
    <source>
        <strain evidence="3">LV_2022a</strain>
    </source>
</reference>
<proteinExistence type="predicted"/>
<dbReference type="Pfam" id="PF23788">
    <property type="entry name" value="EDRF1_N"/>
    <property type="match status" value="1"/>
</dbReference>
<comment type="caution">
    <text evidence="3">The sequence shown here is derived from an EMBL/GenBank/DDBJ whole genome shotgun (WGS) entry which is preliminary data.</text>
</comment>
<dbReference type="InterPro" id="IPR056582">
    <property type="entry name" value="EDRF1_N"/>
</dbReference>
<organism evidence="3 4">
    <name type="scientific">Schistosoma mekongi</name>
    <name type="common">Parasitic worm</name>
    <dbReference type="NCBI Taxonomy" id="38744"/>
    <lineage>
        <taxon>Eukaryota</taxon>
        <taxon>Metazoa</taxon>
        <taxon>Spiralia</taxon>
        <taxon>Lophotrochozoa</taxon>
        <taxon>Platyhelminthes</taxon>
        <taxon>Trematoda</taxon>
        <taxon>Digenea</taxon>
        <taxon>Strigeidida</taxon>
        <taxon>Schistosomatoidea</taxon>
        <taxon>Schistosomatidae</taxon>
        <taxon>Schistosoma</taxon>
    </lineage>
</organism>
<dbReference type="GO" id="GO:0045893">
    <property type="term" value="P:positive regulation of DNA-templated transcription"/>
    <property type="evidence" value="ECO:0007669"/>
    <property type="project" value="TreeGrafter"/>
</dbReference>
<feature type="compositionally biased region" description="Basic and acidic residues" evidence="1">
    <location>
        <begin position="1416"/>
        <end position="1425"/>
    </location>
</feature>
<dbReference type="PANTHER" id="PTHR15000:SF1">
    <property type="entry name" value="ERYTHROID DIFFERENTIATION-RELATED FACTOR 1"/>
    <property type="match status" value="1"/>
</dbReference>
<dbReference type="EMBL" id="JALJAT010000003">
    <property type="protein sequence ID" value="KAK4471822.1"/>
    <property type="molecule type" value="Genomic_DNA"/>
</dbReference>
<keyword evidence="4" id="KW-1185">Reference proteome</keyword>
<reference evidence="3" key="2">
    <citation type="journal article" date="2023" name="Infect Dis Poverty">
        <title>Chromosome-scale genome of the human blood fluke Schistosoma mekongi and its implications for public health.</title>
        <authorList>
            <person name="Zhou M."/>
            <person name="Xu L."/>
            <person name="Xu D."/>
            <person name="Chen W."/>
            <person name="Khan J."/>
            <person name="Hu Y."/>
            <person name="Huang H."/>
            <person name="Wei H."/>
            <person name="Zhang Y."/>
            <person name="Chusongsang P."/>
            <person name="Tanasarnprasert K."/>
            <person name="Hu X."/>
            <person name="Limpanont Y."/>
            <person name="Lv Z."/>
        </authorList>
    </citation>
    <scope>NUCLEOTIDE SEQUENCE</scope>
    <source>
        <strain evidence="3">LV_2022a</strain>
    </source>
</reference>
<protein>
    <recommendedName>
        <fullName evidence="2">EDRF1 N-terminal domain-containing protein</fullName>
    </recommendedName>
</protein>
<sequence>MSREVIMNCSNIQAQSVDSERLHEKKEKHSQTAICANFDKSVVLWSPGGISSMVLHEGFNLHRIPKNYLTRKSYIEKLIYHATMSDSMKSPFAGFKIADDYLDELDHIDVIGGIKTFKTFIRSFFRNNSRTSTMIHKIGKTWLLDEFDIDSFLLSGGDCREWLWLREFLKKEDYRLCSHSLSRNVLISHDLESKFLYHTVFQSPELDLREISIQQPKGLLPSSNEVYTANKVVREVVCTSLDSSPKDTDDGHSSSIVDITSSADGVVQTSYREQNIGSKQQFWTSCLTSSDMYLHTAEWQLKDLSFIIGSDMPIFGTPKHPCISLKLSPLHESINFLTGIDVWLENIINEVPEVAMCYHHEGIVMQEYEIYKTCEIPSIIGFETEQINQIIRNLIMFLKRNATQEGHTYWLVKEPGLDVVKLYDLTTLGYKEFLNKCSEEPTCREAVMKDNNPFILPVASLSYKLAEIRVKEYTHYRETQMFQSTCNSSSSPPRYSTDDNGYDEMNTVLDAIRLLRNCLNLISVYENFSNMSDMSSLLSNSEQQHTSSPGINDLKLRAVLLLCRLYLITPTSVIMACFKNIQGLVCSSRETVSVDIEQFGKSIGSTEPFHLSDDNQHTSSILVPINANHNYLGSMIIDALRKSNTSQLSQLAISILGSYNRNPAFGHHDKMLTAYSSSSSSPSTTVNSHHQQQNMINNANEMNESQTYSLPFAVLKSCIAKSEELWFTVYQQMHNTDTLLNPIVIESLRMIFKHTLPALMLLEHLVPDIFTTAYTHCLLIDSKKQLQQLSIQKPNCPYCSSRDLIKNPLDHRCLADTLLIVSCLFSAAFISYPEALQRTNPINNSSNHLSVMTGQSNLASSVSVDTFIMQSACEQSKAQMKIYLDTVLLGPVKLSIVSPTTEKVSNNSPTLTKYINWFNILNLTACCLQRVLRRSAETTCYQEQHHQSRKSTTLMKQATNNKSGFSHDFKEYMKRLKITNDWWPVLMNMFVCSLRSMWLDCVNNANQDEPIHSTFNRLLDQCLNILLSNPFDSSFIVITSAHTTVTTTTGHTATTVISGATNSTNNSNSKCMSMASCNLIDTNEFQLFKLLALYSQSHSAPASSSSPSWSNKLSSLLKWRTNQDRLLPNETLFFSQSHLKTSSSMKNDTKYQFSLTAVCLARSIEALLHYQLSQEHSTPSAQVCLDLLLTTNEYLSICLEEFKSVQVDKLEYLDVVNNVLKQVLRCLPSDLTPYSIASPSTTNLPTTTGGSNPIKMIINKDILRSFVNLRLHQLNTMLLRHNHGIAFKRGKAQTPAWFSMITQVRTTLDWHASYLDNITCDKEGKLFSVDPQDIVLHVTLLSHLVNLQTVNQDVLSILGIQAILRDICRIHPILRLINSPAGCFTPVAYSDLQGPLNSISRSLHKLCSTLAEKSQSYRHESKSDQMKSTSSQKHPKKNNKHKGNNNNKPGEQIPGIVHLDKSQESVLLSNIKQQENSCFKTELKPNQTNDPCQIFDSNCQTLQLQIEHVIKYLSEL</sequence>
<feature type="compositionally biased region" description="Basic residues" evidence="1">
    <location>
        <begin position="1433"/>
        <end position="1443"/>
    </location>
</feature>